<comment type="caution">
    <text evidence="2">The sequence shown here is derived from an EMBL/GenBank/DDBJ whole genome shotgun (WGS) entry which is preliminary data.</text>
</comment>
<dbReference type="PANTHER" id="PTHR33257:SF6">
    <property type="entry name" value="OXYSTEROL-BINDING 4B-LIKE PROTEIN"/>
    <property type="match status" value="1"/>
</dbReference>
<gene>
    <name evidence="2" type="ORF">Pyn_07660</name>
</gene>
<reference evidence="2 3" key="1">
    <citation type="submission" date="2018-02" db="EMBL/GenBank/DDBJ databases">
        <title>Draft genome of wild Prunus yedoensis var. nudiflora.</title>
        <authorList>
            <person name="Baek S."/>
            <person name="Kim J.-H."/>
            <person name="Choi K."/>
            <person name="Kim G.-B."/>
            <person name="Cho A."/>
            <person name="Jang H."/>
            <person name="Shin C.-H."/>
            <person name="Yu H.-J."/>
            <person name="Mun J.-H."/>
        </authorList>
    </citation>
    <scope>NUCLEOTIDE SEQUENCE [LARGE SCALE GENOMIC DNA]</scope>
    <source>
        <strain evidence="3">cv. Jeju island</strain>
        <tissue evidence="2">Leaf</tissue>
    </source>
</reference>
<dbReference type="OrthoDB" id="1164708at2759"/>
<evidence type="ECO:0000256" key="1">
    <source>
        <dbReference type="SAM" id="MobiDB-lite"/>
    </source>
</evidence>
<proteinExistence type="predicted"/>
<protein>
    <submittedName>
        <fullName evidence="2">Uncharacterized protein</fullName>
    </submittedName>
</protein>
<feature type="region of interest" description="Disordered" evidence="1">
    <location>
        <begin position="171"/>
        <end position="202"/>
    </location>
</feature>
<organism evidence="2 3">
    <name type="scientific">Prunus yedoensis var. nudiflora</name>
    <dbReference type="NCBI Taxonomy" id="2094558"/>
    <lineage>
        <taxon>Eukaryota</taxon>
        <taxon>Viridiplantae</taxon>
        <taxon>Streptophyta</taxon>
        <taxon>Embryophyta</taxon>
        <taxon>Tracheophyta</taxon>
        <taxon>Spermatophyta</taxon>
        <taxon>Magnoliopsida</taxon>
        <taxon>eudicotyledons</taxon>
        <taxon>Gunneridae</taxon>
        <taxon>Pentapetalae</taxon>
        <taxon>rosids</taxon>
        <taxon>fabids</taxon>
        <taxon>Rosales</taxon>
        <taxon>Rosaceae</taxon>
        <taxon>Amygdaloideae</taxon>
        <taxon>Amygdaleae</taxon>
        <taxon>Prunus</taxon>
    </lineage>
</organism>
<dbReference type="AlphaFoldDB" id="A0A314YA94"/>
<sequence length="217" mass="24091">MEKSPAKGSDLKTLAIFPANEFFYNKILSRNSSVGSSSSRSYYFGRVTGSVPFQWEAKPGKPKLEAHDEEQQQHQNFDFAQNPPLIIGPPPATQSLNMNSLPYSSGPFSNSRVWLWKKLKKTHKLKRKLKKINKNNGEGNFDNAGLEQLYHQADLCKSDEEIMKFGSYGSSSSSCNSSSLSSTASASGSSSSSSTSDQNFRPSKIQRLARGFIRWAF</sequence>
<dbReference type="PANTHER" id="PTHR33257">
    <property type="entry name" value="OS05G0165500 PROTEIN"/>
    <property type="match status" value="1"/>
</dbReference>
<evidence type="ECO:0000313" key="2">
    <source>
        <dbReference type="EMBL" id="PQQ01701.1"/>
    </source>
</evidence>
<feature type="compositionally biased region" description="Low complexity" evidence="1">
    <location>
        <begin position="171"/>
        <end position="196"/>
    </location>
</feature>
<keyword evidence="3" id="KW-1185">Reference proteome</keyword>
<dbReference type="Proteomes" id="UP000250321">
    <property type="component" value="Unassembled WGS sequence"/>
</dbReference>
<dbReference type="EMBL" id="PJQY01001540">
    <property type="protein sequence ID" value="PQQ01701.1"/>
    <property type="molecule type" value="Genomic_DNA"/>
</dbReference>
<name>A0A314YA94_PRUYE</name>
<evidence type="ECO:0000313" key="3">
    <source>
        <dbReference type="Proteomes" id="UP000250321"/>
    </source>
</evidence>
<accession>A0A314YA94</accession>